<dbReference type="Gene3D" id="1.10.3720.10">
    <property type="entry name" value="MetI-like"/>
    <property type="match status" value="1"/>
</dbReference>
<keyword evidence="7 8" id="KW-0472">Membrane</keyword>
<evidence type="ECO:0000313" key="10">
    <source>
        <dbReference type="EMBL" id="SQD92380.1"/>
    </source>
</evidence>
<keyword evidence="6 8" id="KW-1133">Transmembrane helix</keyword>
<gene>
    <name evidence="10" type="ORF">BARAN1_0355</name>
</gene>
<evidence type="ECO:0000256" key="5">
    <source>
        <dbReference type="ARBA" id="ARBA00022970"/>
    </source>
</evidence>
<feature type="transmembrane region" description="Helical" evidence="8">
    <location>
        <begin position="83"/>
        <end position="103"/>
    </location>
</feature>
<accession>A0A2X3L0U0</accession>
<keyword evidence="4 8" id="KW-0812">Transmembrane</keyword>
<keyword evidence="11" id="KW-1185">Reference proteome</keyword>
<dbReference type="AlphaFoldDB" id="A0A2X3L0U0"/>
<dbReference type="PROSITE" id="PS50928">
    <property type="entry name" value="ABC_TM1"/>
    <property type="match status" value="1"/>
</dbReference>
<evidence type="ECO:0000313" key="11">
    <source>
        <dbReference type="Proteomes" id="UP000249818"/>
    </source>
</evidence>
<evidence type="ECO:0000259" key="9">
    <source>
        <dbReference type="PROSITE" id="PS50928"/>
    </source>
</evidence>
<dbReference type="PANTHER" id="PTHR30614">
    <property type="entry name" value="MEMBRANE COMPONENT OF AMINO ACID ABC TRANSPORTER"/>
    <property type="match status" value="1"/>
</dbReference>
<dbReference type="NCBIfam" id="TIGR01726">
    <property type="entry name" value="HEQRo_perm_3TM"/>
    <property type="match status" value="1"/>
</dbReference>
<comment type="similarity">
    <text evidence="8">Belongs to the binding-protein-dependent transport system permease family.</text>
</comment>
<dbReference type="InterPro" id="IPR043429">
    <property type="entry name" value="ArtM/GltK/GlnP/TcyL/YhdX-like"/>
</dbReference>
<dbReference type="InterPro" id="IPR000515">
    <property type="entry name" value="MetI-like"/>
</dbReference>
<organism evidence="10 11">
    <name type="scientific">Candidatus Bipolaricaulis anaerobius</name>
    <dbReference type="NCBI Taxonomy" id="2026885"/>
    <lineage>
        <taxon>Bacteria</taxon>
        <taxon>Candidatus Bipolaricaulota</taxon>
        <taxon>Candidatus Bipolaricaulia</taxon>
        <taxon>Candidatus Bipolaricaulales</taxon>
        <taxon>Candidatus Bipolaricaulaceae</taxon>
        <taxon>Candidatus Bipolaricaulis</taxon>
    </lineage>
</organism>
<dbReference type="CDD" id="cd06261">
    <property type="entry name" value="TM_PBP2"/>
    <property type="match status" value="1"/>
</dbReference>
<reference evidence="11" key="1">
    <citation type="submission" date="2018-05" db="EMBL/GenBank/DDBJ databases">
        <authorList>
            <person name="Hao L."/>
        </authorList>
    </citation>
    <scope>NUCLEOTIDE SEQUENCE [LARGE SCALE GENOMIC DNA]</scope>
</reference>
<dbReference type="SUPFAM" id="SSF161098">
    <property type="entry name" value="MetI-like"/>
    <property type="match status" value="1"/>
</dbReference>
<sequence length="227" mass="24831">MNLVFDWAWLPQLGRGLVLTVELTAACMALGALVGIVLALLRVYARGWLSPLYALASAYVHLFRGTPLLVQLMIVHFGLPNVGIVFTPFVSGLVAMALNTAAYQAEYFRGAIQSVKAGQMMAARSIGLTRLQAIRHVIIPQALRLVIPPWSNELIYMLKYSSIVYMVGAADLMGVGRTIAAKNFRFLELFLVVAAIYLAVVLLLTLTMRWVEKRLRVPGLGTSGRGA</sequence>
<dbReference type="RefSeq" id="WP_122030607.1">
    <property type="nucleotide sequence ID" value="NZ_LS483254.1"/>
</dbReference>
<proteinExistence type="inferred from homology"/>
<dbReference type="OrthoDB" id="9787841at2"/>
<dbReference type="GO" id="GO:0043190">
    <property type="term" value="C:ATP-binding cassette (ABC) transporter complex"/>
    <property type="evidence" value="ECO:0007669"/>
    <property type="project" value="InterPro"/>
</dbReference>
<dbReference type="GO" id="GO:0006865">
    <property type="term" value="P:amino acid transport"/>
    <property type="evidence" value="ECO:0007669"/>
    <property type="project" value="UniProtKB-KW"/>
</dbReference>
<dbReference type="InterPro" id="IPR010065">
    <property type="entry name" value="AA_ABC_transptr_permease_3TM"/>
</dbReference>
<keyword evidence="5" id="KW-0029">Amino-acid transport</keyword>
<evidence type="ECO:0000256" key="3">
    <source>
        <dbReference type="ARBA" id="ARBA00022475"/>
    </source>
</evidence>
<evidence type="ECO:0000256" key="4">
    <source>
        <dbReference type="ARBA" id="ARBA00022692"/>
    </source>
</evidence>
<dbReference type="InterPro" id="IPR035906">
    <property type="entry name" value="MetI-like_sf"/>
</dbReference>
<evidence type="ECO:0000256" key="8">
    <source>
        <dbReference type="RuleBase" id="RU363032"/>
    </source>
</evidence>
<protein>
    <submittedName>
        <fullName evidence="10">ABC-type polar amino acid transport system, permease component</fullName>
    </submittedName>
</protein>
<feature type="transmembrane region" description="Helical" evidence="8">
    <location>
        <begin position="20"/>
        <end position="41"/>
    </location>
</feature>
<feature type="transmembrane region" description="Helical" evidence="8">
    <location>
        <begin position="186"/>
        <end position="206"/>
    </location>
</feature>
<keyword evidence="3" id="KW-1003">Cell membrane</keyword>
<dbReference type="GO" id="GO:0022857">
    <property type="term" value="F:transmembrane transporter activity"/>
    <property type="evidence" value="ECO:0007669"/>
    <property type="project" value="InterPro"/>
</dbReference>
<dbReference type="PANTHER" id="PTHR30614:SF0">
    <property type="entry name" value="L-CYSTINE TRANSPORT SYSTEM PERMEASE PROTEIN TCYL"/>
    <property type="match status" value="1"/>
</dbReference>
<keyword evidence="2 8" id="KW-0813">Transport</keyword>
<dbReference type="KEGG" id="bana:BARAN1_0355"/>
<evidence type="ECO:0000256" key="1">
    <source>
        <dbReference type="ARBA" id="ARBA00004651"/>
    </source>
</evidence>
<feature type="domain" description="ABC transmembrane type-1" evidence="9">
    <location>
        <begin position="17"/>
        <end position="208"/>
    </location>
</feature>
<evidence type="ECO:0000256" key="6">
    <source>
        <dbReference type="ARBA" id="ARBA00022989"/>
    </source>
</evidence>
<comment type="subcellular location">
    <subcellularLocation>
        <location evidence="1 8">Cell membrane</location>
        <topology evidence="1 8">Multi-pass membrane protein</topology>
    </subcellularLocation>
</comment>
<dbReference type="Pfam" id="PF00528">
    <property type="entry name" value="BPD_transp_1"/>
    <property type="match status" value="1"/>
</dbReference>
<dbReference type="Proteomes" id="UP000249818">
    <property type="component" value="Chromosome BARAN1"/>
</dbReference>
<dbReference type="EMBL" id="LS483254">
    <property type="protein sequence ID" value="SQD92380.1"/>
    <property type="molecule type" value="Genomic_DNA"/>
</dbReference>
<evidence type="ECO:0000256" key="7">
    <source>
        <dbReference type="ARBA" id="ARBA00023136"/>
    </source>
</evidence>
<evidence type="ECO:0000256" key="2">
    <source>
        <dbReference type="ARBA" id="ARBA00022448"/>
    </source>
</evidence>
<name>A0A2X3L0U0_9BACT</name>